<keyword evidence="1" id="KW-0812">Transmembrane</keyword>
<feature type="transmembrane region" description="Helical" evidence="1">
    <location>
        <begin position="7"/>
        <end position="29"/>
    </location>
</feature>
<evidence type="ECO:0000256" key="1">
    <source>
        <dbReference type="SAM" id="Phobius"/>
    </source>
</evidence>
<dbReference type="EMBL" id="CP049742">
    <property type="protein sequence ID" value="QPC45916.1"/>
    <property type="molecule type" value="Genomic_DNA"/>
</dbReference>
<gene>
    <name evidence="2" type="ORF">G8O30_02560</name>
</gene>
<evidence type="ECO:0000313" key="2">
    <source>
        <dbReference type="EMBL" id="QPC45916.1"/>
    </source>
</evidence>
<dbReference type="RefSeq" id="WP_239673436.1">
    <property type="nucleotide sequence ID" value="NZ_CP049742.1"/>
</dbReference>
<reference evidence="2 3" key="1">
    <citation type="submission" date="2019-07" db="EMBL/GenBank/DDBJ databases">
        <title>Genome sequence of 2 isolates from Red Sea Mangroves.</title>
        <authorList>
            <person name="Sefrji F."/>
            <person name="Michoud G."/>
            <person name="Merlino G."/>
            <person name="Daffonchio D."/>
        </authorList>
    </citation>
    <scope>NUCLEOTIDE SEQUENCE [LARGE SCALE GENOMIC DNA]</scope>
    <source>
        <strain evidence="2 3">R1DC41</strain>
    </source>
</reference>
<keyword evidence="1" id="KW-1133">Transmembrane helix</keyword>
<sequence>MGNPIKLMLLGITILLVTIFFQQVVSPVGGNPSPVLQLLLVLGIGTTLVGFFKNK</sequence>
<keyword evidence="3" id="KW-1185">Reference proteome</keyword>
<proteinExistence type="predicted"/>
<name>A0A7S8C9J3_9BACI</name>
<feature type="transmembrane region" description="Helical" evidence="1">
    <location>
        <begin position="35"/>
        <end position="52"/>
    </location>
</feature>
<evidence type="ECO:0000313" key="3">
    <source>
        <dbReference type="Proteomes" id="UP000593626"/>
    </source>
</evidence>
<accession>A0A7S8C9J3</accession>
<organism evidence="2 3">
    <name type="scientific">Mangrovibacillus cuniculi</name>
    <dbReference type="NCBI Taxonomy" id="2593652"/>
    <lineage>
        <taxon>Bacteria</taxon>
        <taxon>Bacillati</taxon>
        <taxon>Bacillota</taxon>
        <taxon>Bacilli</taxon>
        <taxon>Bacillales</taxon>
        <taxon>Bacillaceae</taxon>
        <taxon>Mangrovibacillus</taxon>
    </lineage>
</organism>
<protein>
    <recommendedName>
        <fullName evidence="4">PEP-CTERM protein-sorting domain-containing protein</fullName>
    </recommendedName>
</protein>
<evidence type="ECO:0008006" key="4">
    <source>
        <dbReference type="Google" id="ProtNLM"/>
    </source>
</evidence>
<dbReference type="KEGG" id="mcui:G8O30_02560"/>
<dbReference type="Proteomes" id="UP000593626">
    <property type="component" value="Chromosome"/>
</dbReference>
<dbReference type="AlphaFoldDB" id="A0A7S8C9J3"/>
<keyword evidence="1" id="KW-0472">Membrane</keyword>